<dbReference type="SUPFAM" id="SSF56176">
    <property type="entry name" value="FAD-binding/transporter-associated domain-like"/>
    <property type="match status" value="1"/>
</dbReference>
<dbReference type="GO" id="GO:0071949">
    <property type="term" value="F:FAD binding"/>
    <property type="evidence" value="ECO:0007669"/>
    <property type="project" value="InterPro"/>
</dbReference>
<evidence type="ECO:0000256" key="3">
    <source>
        <dbReference type="ARBA" id="ARBA00022630"/>
    </source>
</evidence>
<keyword evidence="6" id="KW-0732">Signal</keyword>
<dbReference type="GO" id="GO:0016491">
    <property type="term" value="F:oxidoreductase activity"/>
    <property type="evidence" value="ECO:0007669"/>
    <property type="project" value="UniProtKB-KW"/>
</dbReference>
<dbReference type="InterPro" id="IPR006094">
    <property type="entry name" value="Oxid_FAD_bind_N"/>
</dbReference>
<comment type="caution">
    <text evidence="8">The sequence shown here is derived from an EMBL/GenBank/DDBJ whole genome shotgun (WGS) entry which is preliminary data.</text>
</comment>
<dbReference type="Gene3D" id="3.40.462.20">
    <property type="match status" value="1"/>
</dbReference>
<keyword evidence="9" id="KW-1185">Reference proteome</keyword>
<keyword evidence="4" id="KW-0274">FAD</keyword>
<feature type="chain" id="PRO_5042168755" description="FAD-binding PCMH-type domain-containing protein" evidence="6">
    <location>
        <begin position="19"/>
        <end position="544"/>
    </location>
</feature>
<organism evidence="8 9">
    <name type="scientific">Geranomyces variabilis</name>
    <dbReference type="NCBI Taxonomy" id="109894"/>
    <lineage>
        <taxon>Eukaryota</taxon>
        <taxon>Fungi</taxon>
        <taxon>Fungi incertae sedis</taxon>
        <taxon>Chytridiomycota</taxon>
        <taxon>Chytridiomycota incertae sedis</taxon>
        <taxon>Chytridiomycetes</taxon>
        <taxon>Spizellomycetales</taxon>
        <taxon>Powellomycetaceae</taxon>
        <taxon>Geranomyces</taxon>
    </lineage>
</organism>
<protein>
    <recommendedName>
        <fullName evidence="7">FAD-binding PCMH-type domain-containing protein</fullName>
    </recommendedName>
</protein>
<dbReference type="EMBL" id="JADGJQ010000010">
    <property type="protein sequence ID" value="KAJ3182066.1"/>
    <property type="molecule type" value="Genomic_DNA"/>
</dbReference>
<name>A0AAD5TP42_9FUNG</name>
<dbReference type="InterPro" id="IPR050416">
    <property type="entry name" value="FAD-linked_Oxidoreductase"/>
</dbReference>
<feature type="domain" description="FAD-binding PCMH-type" evidence="7">
    <location>
        <begin position="65"/>
        <end position="239"/>
    </location>
</feature>
<evidence type="ECO:0000256" key="6">
    <source>
        <dbReference type="SAM" id="SignalP"/>
    </source>
</evidence>
<dbReference type="InterPro" id="IPR016169">
    <property type="entry name" value="FAD-bd_PCMH_sub2"/>
</dbReference>
<comment type="similarity">
    <text evidence="2">Belongs to the oxygen-dependent FAD-linked oxidoreductase family.</text>
</comment>
<dbReference type="Pfam" id="PF01565">
    <property type="entry name" value="FAD_binding_4"/>
    <property type="match status" value="1"/>
</dbReference>
<keyword evidence="3" id="KW-0285">Flavoprotein</keyword>
<dbReference type="Gene3D" id="3.30.465.10">
    <property type="match status" value="1"/>
</dbReference>
<feature type="signal peptide" evidence="6">
    <location>
        <begin position="1"/>
        <end position="18"/>
    </location>
</feature>
<dbReference type="PANTHER" id="PTHR42973">
    <property type="entry name" value="BINDING OXIDOREDUCTASE, PUTATIVE (AFU_ORTHOLOGUE AFUA_1G17690)-RELATED"/>
    <property type="match status" value="1"/>
</dbReference>
<evidence type="ECO:0000259" key="7">
    <source>
        <dbReference type="PROSITE" id="PS51387"/>
    </source>
</evidence>
<dbReference type="AlphaFoldDB" id="A0AAD5TP42"/>
<dbReference type="InterPro" id="IPR016166">
    <property type="entry name" value="FAD-bd_PCMH"/>
</dbReference>
<evidence type="ECO:0000256" key="4">
    <source>
        <dbReference type="ARBA" id="ARBA00022827"/>
    </source>
</evidence>
<accession>A0AAD5TP42</accession>
<gene>
    <name evidence="8" type="ORF">HDU87_000410</name>
</gene>
<dbReference type="InterPro" id="IPR036318">
    <property type="entry name" value="FAD-bd_PCMH-like_sf"/>
</dbReference>
<keyword evidence="5" id="KW-0560">Oxidoreductase</keyword>
<evidence type="ECO:0000256" key="5">
    <source>
        <dbReference type="ARBA" id="ARBA00023002"/>
    </source>
</evidence>
<evidence type="ECO:0000313" key="8">
    <source>
        <dbReference type="EMBL" id="KAJ3182066.1"/>
    </source>
</evidence>
<evidence type="ECO:0000313" key="9">
    <source>
        <dbReference type="Proteomes" id="UP001212152"/>
    </source>
</evidence>
<reference evidence="8" key="1">
    <citation type="submission" date="2020-05" db="EMBL/GenBank/DDBJ databases">
        <title>Phylogenomic resolution of chytrid fungi.</title>
        <authorList>
            <person name="Stajich J.E."/>
            <person name="Amses K."/>
            <person name="Simmons R."/>
            <person name="Seto K."/>
            <person name="Myers J."/>
            <person name="Bonds A."/>
            <person name="Quandt C.A."/>
            <person name="Barry K."/>
            <person name="Liu P."/>
            <person name="Grigoriev I."/>
            <person name="Longcore J.E."/>
            <person name="James T.Y."/>
        </authorList>
    </citation>
    <scope>NUCLEOTIDE SEQUENCE</scope>
    <source>
        <strain evidence="8">JEL0379</strain>
    </source>
</reference>
<sequence>MFIARALGLLVAVAAAAARASAPSPPDGLGASGLPSCLPTDAQVIYRDQSSSAYNLNKIGQAIFRTRTPAAIIFATSTDHVSAAVKCARSQNIVPVARSGGHSYEALSSLNDALVIDLSKMATVTFATDGSNTVTAPAGIRLGNLYTSLYNKNPSWSFPAGVCPSVGLGGHVAAGGYGSLGRNHGLAADNVVSATVVLANGTVVTASATQNSDLFWAARGGGGGSYGIAVDMKLTPAVVPYHYVARITYKYIENSDLIVQAWYAWLQGPLASRASPVPGGNGKTFDGRNINMQLNLFKDSVQLVVHYSPSDQRSADELAAILNASGMAGPSAKFTWAWSTYPTQVSTLVAHAFASGQSSLDENNARKVLTVPQVHTDASWKDRSRLKSEYVTSLAPGTGFYAKIRQIILNARSNVPSDFAMIQLEPYGGAVAAPADPDSNAFPNRAAQFIIQYGVYFTKTGTDPNMAAGLSWISSAQSSFAPFVNGAHYQGYVDLDVTPATFYGAHYQRLLATKKEYDPTNLFWSDLITPSSKQTIWFGDQYAH</sequence>
<evidence type="ECO:0000256" key="1">
    <source>
        <dbReference type="ARBA" id="ARBA00001974"/>
    </source>
</evidence>
<dbReference type="Pfam" id="PF08031">
    <property type="entry name" value="BBE"/>
    <property type="match status" value="1"/>
</dbReference>
<evidence type="ECO:0000256" key="2">
    <source>
        <dbReference type="ARBA" id="ARBA00005466"/>
    </source>
</evidence>
<dbReference type="InterPro" id="IPR012951">
    <property type="entry name" value="BBE"/>
</dbReference>
<dbReference type="PANTHER" id="PTHR42973:SF39">
    <property type="entry name" value="FAD-BINDING PCMH-TYPE DOMAIN-CONTAINING PROTEIN"/>
    <property type="match status" value="1"/>
</dbReference>
<dbReference type="PROSITE" id="PS51387">
    <property type="entry name" value="FAD_PCMH"/>
    <property type="match status" value="1"/>
</dbReference>
<dbReference type="Proteomes" id="UP001212152">
    <property type="component" value="Unassembled WGS sequence"/>
</dbReference>
<proteinExistence type="inferred from homology"/>
<comment type="cofactor">
    <cofactor evidence="1">
        <name>FAD</name>
        <dbReference type="ChEBI" id="CHEBI:57692"/>
    </cofactor>
</comment>